<protein>
    <submittedName>
        <fullName evidence="1">Uncharacterized protein</fullName>
    </submittedName>
</protein>
<evidence type="ECO:0000313" key="2">
    <source>
        <dbReference type="Proteomes" id="UP000681720"/>
    </source>
</evidence>
<comment type="caution">
    <text evidence="1">The sequence shown here is derived from an EMBL/GenBank/DDBJ whole genome shotgun (WGS) entry which is preliminary data.</text>
</comment>
<accession>A0A8S2Y736</accession>
<dbReference type="EMBL" id="CAJOBJ010091173">
    <property type="protein sequence ID" value="CAF4543561.1"/>
    <property type="molecule type" value="Genomic_DNA"/>
</dbReference>
<dbReference type="AlphaFoldDB" id="A0A8S2Y736"/>
<sequence>MSLLDLMHDLSSQPASINDPELADIQHHLRRALLRLKTFEAYFSNTSTKSEWQKAAKISSDNWYNIAQALLDG</sequence>
<proteinExistence type="predicted"/>
<organism evidence="1 2">
    <name type="scientific">Rotaria magnacalcarata</name>
    <dbReference type="NCBI Taxonomy" id="392030"/>
    <lineage>
        <taxon>Eukaryota</taxon>
        <taxon>Metazoa</taxon>
        <taxon>Spiralia</taxon>
        <taxon>Gnathifera</taxon>
        <taxon>Rotifera</taxon>
        <taxon>Eurotatoria</taxon>
        <taxon>Bdelloidea</taxon>
        <taxon>Philodinida</taxon>
        <taxon>Philodinidae</taxon>
        <taxon>Rotaria</taxon>
    </lineage>
</organism>
<name>A0A8S2Y736_9BILA</name>
<feature type="non-terminal residue" evidence="1">
    <location>
        <position position="73"/>
    </location>
</feature>
<evidence type="ECO:0000313" key="1">
    <source>
        <dbReference type="EMBL" id="CAF4543561.1"/>
    </source>
</evidence>
<dbReference type="Proteomes" id="UP000681720">
    <property type="component" value="Unassembled WGS sequence"/>
</dbReference>
<reference evidence="1" key="1">
    <citation type="submission" date="2021-02" db="EMBL/GenBank/DDBJ databases">
        <authorList>
            <person name="Nowell W R."/>
        </authorList>
    </citation>
    <scope>NUCLEOTIDE SEQUENCE</scope>
</reference>
<gene>
    <name evidence="1" type="ORF">GIL414_LOCUS36526</name>
</gene>